<dbReference type="SUPFAM" id="SSF51735">
    <property type="entry name" value="NAD(P)-binding Rossmann-fold domains"/>
    <property type="match status" value="1"/>
</dbReference>
<name>A0A1A0QVB1_MYCPR</name>
<keyword evidence="3" id="KW-0964">Secreted</keyword>
<dbReference type="InterPro" id="IPR036291">
    <property type="entry name" value="NAD(P)-bd_dom_sf"/>
</dbReference>
<evidence type="ECO:0000313" key="7">
    <source>
        <dbReference type="EMBL" id="OBB26086.1"/>
    </source>
</evidence>
<evidence type="ECO:0000313" key="8">
    <source>
        <dbReference type="Proteomes" id="UP000093902"/>
    </source>
</evidence>
<dbReference type="AlphaFoldDB" id="A0A1A0QVB1"/>
<dbReference type="Pfam" id="PF13561">
    <property type="entry name" value="adh_short_C2"/>
    <property type="match status" value="1"/>
</dbReference>
<dbReference type="PRINTS" id="PR00081">
    <property type="entry name" value="GDHRDH"/>
</dbReference>
<accession>A0A1A0QVB1</accession>
<dbReference type="OrthoDB" id="154414at2"/>
<dbReference type="PANTHER" id="PTHR42879">
    <property type="entry name" value="3-OXOACYL-(ACYL-CARRIER-PROTEIN) REDUCTASE"/>
    <property type="match status" value="1"/>
</dbReference>
<dbReference type="FunFam" id="3.40.50.720:FF:000084">
    <property type="entry name" value="Short-chain dehydrogenase reductase"/>
    <property type="match status" value="1"/>
</dbReference>
<evidence type="ECO:0000256" key="1">
    <source>
        <dbReference type="ARBA" id="ARBA00004191"/>
    </source>
</evidence>
<comment type="caution">
    <text evidence="7">The sequence shown here is derived from an EMBL/GenBank/DDBJ whole genome shotgun (WGS) entry which is preliminary data.</text>
</comment>
<keyword evidence="4" id="KW-0560">Oxidoreductase</keyword>
<evidence type="ECO:0000256" key="2">
    <source>
        <dbReference type="ARBA" id="ARBA00006484"/>
    </source>
</evidence>
<comment type="subcellular location">
    <subcellularLocation>
        <location evidence="1">Secreted</location>
        <location evidence="1">Cell wall</location>
    </subcellularLocation>
</comment>
<dbReference type="InterPro" id="IPR050259">
    <property type="entry name" value="SDR"/>
</dbReference>
<dbReference type="InterPro" id="IPR002347">
    <property type="entry name" value="SDR_fam"/>
</dbReference>
<evidence type="ECO:0000256" key="5">
    <source>
        <dbReference type="ARBA" id="ARBA00040781"/>
    </source>
</evidence>
<protein>
    <recommendedName>
        <fullName evidence="5">3-oxoacyl-[acyl-carrier-protein] reductase MabA</fullName>
    </recommendedName>
</protein>
<organism evidence="7 8">
    <name type="scientific">Mycolicibacterium peregrinum</name>
    <name type="common">Mycobacterium peregrinum</name>
    <dbReference type="NCBI Taxonomy" id="43304"/>
    <lineage>
        <taxon>Bacteria</taxon>
        <taxon>Bacillati</taxon>
        <taxon>Actinomycetota</taxon>
        <taxon>Actinomycetes</taxon>
        <taxon>Mycobacteriales</taxon>
        <taxon>Mycobacteriaceae</taxon>
        <taxon>Mycolicibacterium</taxon>
    </lineage>
</organism>
<keyword evidence="3" id="KW-0134">Cell wall</keyword>
<evidence type="ECO:0000256" key="3">
    <source>
        <dbReference type="ARBA" id="ARBA00022512"/>
    </source>
</evidence>
<dbReference type="PANTHER" id="PTHR42879:SF2">
    <property type="entry name" value="3-OXOACYL-[ACYL-CARRIER-PROTEIN] REDUCTASE FABG"/>
    <property type="match status" value="1"/>
</dbReference>
<dbReference type="PRINTS" id="PR00080">
    <property type="entry name" value="SDRFAMILY"/>
</dbReference>
<sequence length="258" mass="26230">MSRLNGRVAVVTGSSRGVGRGIALRLAADGAAVAVNYRRDADAADEVVAEIVSAGGRAKAYGAAINDAAAVDAMVQAVRADLGPVDIVVSNAGTASKGQSVGDTPGADFLSLLQVHTLGPIHLIQRVLPDMRAAGRGDVVMISSSTVGEAPENSAPYTMAKAAMEMCVRTLAREERVHGIRANIVAPGLVETDMGRRLVKAATGGGSMEDIAASYPFGRVCTPADIAGAVAFLVSADAEYVTGQRITVDGGGRSVSVV</sequence>
<proteinExistence type="inferred from homology"/>
<comment type="similarity">
    <text evidence="2">Belongs to the short-chain dehydrogenases/reductases (SDR) family.</text>
</comment>
<reference evidence="8" key="1">
    <citation type="submission" date="2016-06" db="EMBL/GenBank/DDBJ databases">
        <authorList>
            <person name="Sutton G."/>
            <person name="Brinkac L."/>
            <person name="Sanka R."/>
            <person name="Adams M."/>
            <person name="Lau E."/>
            <person name="Mehaffy C."/>
            <person name="Tameris M."/>
            <person name="Hatherill M."/>
            <person name="Hanekom W."/>
            <person name="Mahomed H."/>
            <person name="Mcshane H."/>
        </authorList>
    </citation>
    <scope>NUCLEOTIDE SEQUENCE [LARGE SCALE GENOMIC DNA]</scope>
    <source>
        <strain evidence="8">852002-51209_SCH5440388</strain>
    </source>
</reference>
<dbReference type="Gene3D" id="3.40.50.720">
    <property type="entry name" value="NAD(P)-binding Rossmann-like Domain"/>
    <property type="match status" value="1"/>
</dbReference>
<evidence type="ECO:0000256" key="4">
    <source>
        <dbReference type="ARBA" id="ARBA00023002"/>
    </source>
</evidence>
<dbReference type="GO" id="GO:0004316">
    <property type="term" value="F:3-oxoacyl-[acyl-carrier-protein] reductase (NADPH) activity"/>
    <property type="evidence" value="ECO:0007669"/>
    <property type="project" value="UniProtKB-EC"/>
</dbReference>
<evidence type="ECO:0000256" key="6">
    <source>
        <dbReference type="ARBA" id="ARBA00047400"/>
    </source>
</evidence>
<dbReference type="Proteomes" id="UP000093902">
    <property type="component" value="Unassembled WGS sequence"/>
</dbReference>
<comment type="catalytic activity">
    <reaction evidence="6">
        <text>a (3R)-hydroxyacyl-[ACP] + NADP(+) = a 3-oxoacyl-[ACP] + NADPH + H(+)</text>
        <dbReference type="Rhea" id="RHEA:17397"/>
        <dbReference type="Rhea" id="RHEA-COMP:9916"/>
        <dbReference type="Rhea" id="RHEA-COMP:9945"/>
        <dbReference type="ChEBI" id="CHEBI:15378"/>
        <dbReference type="ChEBI" id="CHEBI:57783"/>
        <dbReference type="ChEBI" id="CHEBI:58349"/>
        <dbReference type="ChEBI" id="CHEBI:78776"/>
        <dbReference type="ChEBI" id="CHEBI:78827"/>
        <dbReference type="EC" id="1.1.1.100"/>
    </reaction>
    <physiologicalReaction direction="right-to-left" evidence="6">
        <dbReference type="Rhea" id="RHEA:17399"/>
    </physiologicalReaction>
</comment>
<gene>
    <name evidence="7" type="ORF">A5792_27385</name>
</gene>
<dbReference type="EMBL" id="LZSO01000035">
    <property type="protein sequence ID" value="OBB26086.1"/>
    <property type="molecule type" value="Genomic_DNA"/>
</dbReference>